<dbReference type="Gene3D" id="3.40.190.10">
    <property type="entry name" value="Periplasmic binding protein-like II"/>
    <property type="match status" value="2"/>
</dbReference>
<dbReference type="RefSeq" id="WP_181202968.1">
    <property type="nucleotide sequence ID" value="NZ_CP055675.1"/>
</dbReference>
<dbReference type="SMART" id="SM00062">
    <property type="entry name" value="PBPb"/>
    <property type="match status" value="1"/>
</dbReference>
<keyword evidence="2" id="KW-0732">Signal</keyword>
<dbReference type="Proteomes" id="UP000510927">
    <property type="component" value="Chromosome"/>
</dbReference>
<dbReference type="AlphaFoldDB" id="A0A7W3I0K3"/>
<dbReference type="EMBL" id="CP055675">
    <property type="protein sequence ID" value="QLN02348.1"/>
    <property type="molecule type" value="Genomic_DNA"/>
</dbReference>
<dbReference type="PANTHER" id="PTHR35936:SF17">
    <property type="entry name" value="ARGININE-BINDING EXTRACELLULAR PROTEIN ARTP"/>
    <property type="match status" value="1"/>
</dbReference>
<reference evidence="4 5" key="1">
    <citation type="submission" date="2020-06" db="EMBL/GenBank/DDBJ databases">
        <title>REHAB project genomes.</title>
        <authorList>
            <person name="Shaw L.P."/>
        </authorList>
    </citation>
    <scope>NUCLEOTIDE SEQUENCE [LARGE SCALE GENOMIC DNA]</scope>
    <source>
        <strain evidence="4 5">RHB28-C13</strain>
    </source>
</reference>
<organism evidence="4 5">
    <name type="scientific">Escherichia fergusonii</name>
    <dbReference type="NCBI Taxonomy" id="564"/>
    <lineage>
        <taxon>Bacteria</taxon>
        <taxon>Pseudomonadati</taxon>
        <taxon>Pseudomonadota</taxon>
        <taxon>Gammaproteobacteria</taxon>
        <taxon>Enterobacterales</taxon>
        <taxon>Enterobacteriaceae</taxon>
        <taxon>Escherichia</taxon>
    </lineage>
</organism>
<dbReference type="SUPFAM" id="SSF53850">
    <property type="entry name" value="Periplasmic binding protein-like II"/>
    <property type="match status" value="1"/>
</dbReference>
<dbReference type="Pfam" id="PF00497">
    <property type="entry name" value="SBP_bac_3"/>
    <property type="match status" value="1"/>
</dbReference>
<feature type="domain" description="Solute-binding protein family 3/N-terminal" evidence="3">
    <location>
        <begin position="6"/>
        <end position="225"/>
    </location>
</feature>
<name>A0A7W3I0K3_ESCFE</name>
<evidence type="ECO:0000313" key="4">
    <source>
        <dbReference type="EMBL" id="QLN02348.1"/>
    </source>
</evidence>
<evidence type="ECO:0000256" key="2">
    <source>
        <dbReference type="ARBA" id="ARBA00022729"/>
    </source>
</evidence>
<dbReference type="InterPro" id="IPR001638">
    <property type="entry name" value="Solute-binding_3/MltF_N"/>
</dbReference>
<evidence type="ECO:0000259" key="3">
    <source>
        <dbReference type="SMART" id="SM00062"/>
    </source>
</evidence>
<proteinExistence type="inferred from homology"/>
<dbReference type="PANTHER" id="PTHR35936">
    <property type="entry name" value="MEMBRANE-BOUND LYTIC MUREIN TRANSGLYCOSYLASE F"/>
    <property type="match status" value="1"/>
</dbReference>
<dbReference type="GO" id="GO:0030313">
    <property type="term" value="C:cell envelope"/>
    <property type="evidence" value="ECO:0007669"/>
    <property type="project" value="UniProtKB-ARBA"/>
</dbReference>
<evidence type="ECO:0000256" key="1">
    <source>
        <dbReference type="ARBA" id="ARBA00010333"/>
    </source>
</evidence>
<protein>
    <submittedName>
        <fullName evidence="4">Transporter substrate-binding domain-containing protein</fullName>
    </submittedName>
</protein>
<gene>
    <name evidence="4" type="ORF">HVY52_22075</name>
</gene>
<evidence type="ECO:0000313" key="5">
    <source>
        <dbReference type="Proteomes" id="UP000510927"/>
    </source>
</evidence>
<comment type="similarity">
    <text evidence="1">Belongs to the bacterial solute-binding protein 3 family.</text>
</comment>
<accession>A0A7W3I0K3</accession>
<sequence length="225" mass="24932">MSSHSALRFAINLGNAMLAGQSSGGELHGFTVELAKKMAAACQRQCELISYPAAKRIVDDAEKGHWDIAFLAVDPAREGELRFTEPYLTLDCTLLVRHESNIHTVQEMDRPGTVINVGKGSAYSLPLVRQLQHAQLQEYSTTQQALAAFLAGEGDMMANIRQLLERVARDNASVRVLPDSYSQIKQAFCVPRNDPQNYAAVSRWLAAWKEDGTLAKMEDKYIGKH</sequence>